<dbReference type="Proteomes" id="UP000002770">
    <property type="component" value="Unassembled WGS sequence"/>
</dbReference>
<evidence type="ECO:0000313" key="1">
    <source>
        <dbReference type="EMBL" id="EHL29043.1"/>
    </source>
</evidence>
<dbReference type="InParanoid" id="G9EUP3"/>
<dbReference type="HOGENOM" id="CLU_3345272_0_0_6"/>
<protein>
    <submittedName>
        <fullName evidence="1">Uncharacterized protein</fullName>
    </submittedName>
</protein>
<keyword evidence="2" id="KW-1185">Reference proteome</keyword>
<accession>G9EUP3</accession>
<dbReference type="EMBL" id="JH413850">
    <property type="protein sequence ID" value="EHL29043.1"/>
    <property type="molecule type" value="Genomic_DNA"/>
</dbReference>
<reference evidence="1 2" key="1">
    <citation type="journal article" date="2011" name="BMC Genomics">
        <title>Insight into cross-talk between intra-amoebal pathogens.</title>
        <authorList>
            <person name="Gimenez G."/>
            <person name="Bertelli C."/>
            <person name="Moliner C."/>
            <person name="Robert C."/>
            <person name="Raoult D."/>
            <person name="Fournier P.E."/>
            <person name="Greub G."/>
        </authorList>
    </citation>
    <scope>NUCLEOTIDE SEQUENCE [LARGE SCALE GENOMIC DNA]</scope>
    <source>
        <strain evidence="1 2">LLAP12</strain>
    </source>
</reference>
<dbReference type="AlphaFoldDB" id="G9EUP3"/>
<sequence length="37" mass="4339">MIDDHRIVTNVKKIHQRIIAYFGVHLRAASRPETSQH</sequence>
<proteinExistence type="predicted"/>
<organism evidence="1 2">
    <name type="scientific">Legionella drancourtii LLAP12</name>
    <dbReference type="NCBI Taxonomy" id="658187"/>
    <lineage>
        <taxon>Bacteria</taxon>
        <taxon>Pseudomonadati</taxon>
        <taxon>Pseudomonadota</taxon>
        <taxon>Gammaproteobacteria</taxon>
        <taxon>Legionellales</taxon>
        <taxon>Legionellaceae</taxon>
        <taxon>Legionella</taxon>
    </lineage>
</organism>
<dbReference type="STRING" id="658187.LDG_9041"/>
<evidence type="ECO:0000313" key="2">
    <source>
        <dbReference type="Proteomes" id="UP000002770"/>
    </source>
</evidence>
<name>G9EUP3_9GAMM</name>
<gene>
    <name evidence="1" type="ORF">LDG_9041</name>
</gene>